<evidence type="ECO:0000313" key="3">
    <source>
        <dbReference type="Proteomes" id="UP001628179"/>
    </source>
</evidence>
<dbReference type="Proteomes" id="UP001628179">
    <property type="component" value="Unassembled WGS sequence"/>
</dbReference>
<name>A0ABQ0G641_9PEZI</name>
<feature type="region of interest" description="Disordered" evidence="1">
    <location>
        <begin position="1"/>
        <end position="31"/>
    </location>
</feature>
<dbReference type="GeneID" id="98174163"/>
<reference evidence="2 3" key="1">
    <citation type="submission" date="2024-09" db="EMBL/GenBank/DDBJ databases">
        <title>Itraconazole resistance in Madurella fahalii resulting from another homologue of gene encoding cytochrome P450 14-alpha sterol demethylase (CYP51).</title>
        <authorList>
            <person name="Yoshioka I."/>
            <person name="Fahal A.H."/>
            <person name="Kaneko S."/>
            <person name="Yaguchi T."/>
        </authorList>
    </citation>
    <scope>NUCLEOTIDE SEQUENCE [LARGE SCALE GENOMIC DNA]</scope>
    <source>
        <strain evidence="2 3">IFM 68171</strain>
    </source>
</reference>
<gene>
    <name evidence="2" type="ORF">MFIFM68171_03419</name>
</gene>
<protein>
    <submittedName>
        <fullName evidence="2">Uncharacterized protein</fullName>
    </submittedName>
</protein>
<organism evidence="2 3">
    <name type="scientific">Madurella fahalii</name>
    <dbReference type="NCBI Taxonomy" id="1157608"/>
    <lineage>
        <taxon>Eukaryota</taxon>
        <taxon>Fungi</taxon>
        <taxon>Dikarya</taxon>
        <taxon>Ascomycota</taxon>
        <taxon>Pezizomycotina</taxon>
        <taxon>Sordariomycetes</taxon>
        <taxon>Sordariomycetidae</taxon>
        <taxon>Sordariales</taxon>
        <taxon>Sordariales incertae sedis</taxon>
        <taxon>Madurella</taxon>
    </lineage>
</organism>
<keyword evidence="3" id="KW-1185">Reference proteome</keyword>
<dbReference type="EMBL" id="BAAFSV010000002">
    <property type="protein sequence ID" value="GAB1313209.1"/>
    <property type="molecule type" value="Genomic_DNA"/>
</dbReference>
<proteinExistence type="predicted"/>
<evidence type="ECO:0000313" key="2">
    <source>
        <dbReference type="EMBL" id="GAB1313209.1"/>
    </source>
</evidence>
<dbReference type="RefSeq" id="XP_070914941.1">
    <property type="nucleotide sequence ID" value="XM_071058840.1"/>
</dbReference>
<comment type="caution">
    <text evidence="2">The sequence shown here is derived from an EMBL/GenBank/DDBJ whole genome shotgun (WGS) entry which is preliminary data.</text>
</comment>
<feature type="compositionally biased region" description="Polar residues" evidence="1">
    <location>
        <begin position="18"/>
        <end position="31"/>
    </location>
</feature>
<evidence type="ECO:0000256" key="1">
    <source>
        <dbReference type="SAM" id="MobiDB-lite"/>
    </source>
</evidence>
<sequence length="257" mass="29116">MTPNPPSHPPGPSDSDAESWQSDAPSTPRYSPSELSALFLGFYVVLTKLHFDPTNLKVPPPGGWPNLTRETCGSFKSDLVLEVRCCLPYLASDAHVALQVGTVDYNALGSGPSEFAYGPDGLYPGECGQDLLLDVRKGQIIEEQIRCGLVVEFDVKEWFEKMKESYRSPKLIPCLGYETLEVGYVKERPASEGEISEEEIRAQEDDTTDLDVQYIRQVYHRHGWPENFRREAKRCIDELMEFMEETEERCGWETAFH</sequence>
<feature type="compositionally biased region" description="Pro residues" evidence="1">
    <location>
        <begin position="1"/>
        <end position="12"/>
    </location>
</feature>
<accession>A0ABQ0G641</accession>